<dbReference type="InterPro" id="IPR021848">
    <property type="entry name" value="HODM_asu-like"/>
</dbReference>
<evidence type="ECO:0000313" key="1">
    <source>
        <dbReference type="EMBL" id="KAF2420961.1"/>
    </source>
</evidence>
<dbReference type="OrthoDB" id="5043642at2759"/>
<protein>
    <submittedName>
        <fullName evidence="1">Uncharacterized protein</fullName>
    </submittedName>
</protein>
<evidence type="ECO:0000313" key="2">
    <source>
        <dbReference type="Proteomes" id="UP000800235"/>
    </source>
</evidence>
<sequence>MSDLIQVDHQLGRRLELREIILASHQESVQATPESEAAVSELYQFLTYYYLPRRFPAIFEISNFRRSLINTALHVNHPLNTAQIPEQTLRALGVIVDEDFMLLQPALDGDGYVLGAFIACFASGFPIGNILGKRLRELHDAVPGYEEKLKDSMERWFSTLSTGKMFRRHNWTVTLHGNLKNVVGQNQNYSQPEDIENWAGDQDDEVDQAHLRTELQNI</sequence>
<dbReference type="Pfam" id="PF11927">
    <property type="entry name" value="HODM_asu-like"/>
    <property type="match status" value="1"/>
</dbReference>
<gene>
    <name evidence="1" type="ORF">EJ08DRAFT_728009</name>
</gene>
<dbReference type="EMBL" id="MU007105">
    <property type="protein sequence ID" value="KAF2420961.1"/>
    <property type="molecule type" value="Genomic_DNA"/>
</dbReference>
<organism evidence="1 2">
    <name type="scientific">Tothia fuscella</name>
    <dbReference type="NCBI Taxonomy" id="1048955"/>
    <lineage>
        <taxon>Eukaryota</taxon>
        <taxon>Fungi</taxon>
        <taxon>Dikarya</taxon>
        <taxon>Ascomycota</taxon>
        <taxon>Pezizomycotina</taxon>
        <taxon>Dothideomycetes</taxon>
        <taxon>Pleosporomycetidae</taxon>
        <taxon>Venturiales</taxon>
        <taxon>Cylindrosympodiaceae</taxon>
        <taxon>Tothia</taxon>
    </lineage>
</organism>
<proteinExistence type="predicted"/>
<name>A0A9P4TTX7_9PEZI</name>
<dbReference type="AlphaFoldDB" id="A0A9P4TTX7"/>
<accession>A0A9P4TTX7</accession>
<keyword evidence="2" id="KW-1185">Reference proteome</keyword>
<dbReference type="Proteomes" id="UP000800235">
    <property type="component" value="Unassembled WGS sequence"/>
</dbReference>
<comment type="caution">
    <text evidence="1">The sequence shown here is derived from an EMBL/GenBank/DDBJ whole genome shotgun (WGS) entry which is preliminary data.</text>
</comment>
<reference evidence="1" key="1">
    <citation type="journal article" date="2020" name="Stud. Mycol.">
        <title>101 Dothideomycetes genomes: a test case for predicting lifestyles and emergence of pathogens.</title>
        <authorList>
            <person name="Haridas S."/>
            <person name="Albert R."/>
            <person name="Binder M."/>
            <person name="Bloem J."/>
            <person name="Labutti K."/>
            <person name="Salamov A."/>
            <person name="Andreopoulos B."/>
            <person name="Baker S."/>
            <person name="Barry K."/>
            <person name="Bills G."/>
            <person name="Bluhm B."/>
            <person name="Cannon C."/>
            <person name="Castanera R."/>
            <person name="Culley D."/>
            <person name="Daum C."/>
            <person name="Ezra D."/>
            <person name="Gonzalez J."/>
            <person name="Henrissat B."/>
            <person name="Kuo A."/>
            <person name="Liang C."/>
            <person name="Lipzen A."/>
            <person name="Lutzoni F."/>
            <person name="Magnuson J."/>
            <person name="Mondo S."/>
            <person name="Nolan M."/>
            <person name="Ohm R."/>
            <person name="Pangilinan J."/>
            <person name="Park H.-J."/>
            <person name="Ramirez L."/>
            <person name="Alfaro M."/>
            <person name="Sun H."/>
            <person name="Tritt A."/>
            <person name="Yoshinaga Y."/>
            <person name="Zwiers L.-H."/>
            <person name="Turgeon B."/>
            <person name="Goodwin S."/>
            <person name="Spatafora J."/>
            <person name="Crous P."/>
            <person name="Grigoriev I."/>
        </authorList>
    </citation>
    <scope>NUCLEOTIDE SEQUENCE</scope>
    <source>
        <strain evidence="1">CBS 130266</strain>
    </source>
</reference>